<comment type="similarity">
    <text evidence="1">Belongs to the DEFL family.</text>
</comment>
<name>A0AAN7JT43_9MYRT</name>
<protein>
    <submittedName>
        <fullName evidence="7">Uncharacterized protein</fullName>
    </submittedName>
</protein>
<accession>A0AAN7JT43</accession>
<organism evidence="7 8">
    <name type="scientific">Trapa incisa</name>
    <dbReference type="NCBI Taxonomy" id="236973"/>
    <lineage>
        <taxon>Eukaryota</taxon>
        <taxon>Viridiplantae</taxon>
        <taxon>Streptophyta</taxon>
        <taxon>Embryophyta</taxon>
        <taxon>Tracheophyta</taxon>
        <taxon>Spermatophyta</taxon>
        <taxon>Magnoliopsida</taxon>
        <taxon>eudicotyledons</taxon>
        <taxon>Gunneridae</taxon>
        <taxon>Pentapetalae</taxon>
        <taxon>rosids</taxon>
        <taxon>malvids</taxon>
        <taxon>Myrtales</taxon>
        <taxon>Lythraceae</taxon>
        <taxon>Trapa</taxon>
    </lineage>
</organism>
<dbReference type="AlphaFoldDB" id="A0AAN7JT43"/>
<sequence length="80" mass="8554">MAKSCSTLGWFLIIFLVGSAALVMVPQAEARRQCSELLGSTCLPGKCMSACTSMHGHEGHGKCVHDEVGPGVSCQCYWFC</sequence>
<evidence type="ECO:0000256" key="3">
    <source>
        <dbReference type="ARBA" id="ARBA00022577"/>
    </source>
</evidence>
<keyword evidence="5" id="KW-1015">Disulfide bond</keyword>
<evidence type="ECO:0000313" key="7">
    <source>
        <dbReference type="EMBL" id="KAK4753639.1"/>
    </source>
</evidence>
<keyword evidence="8" id="KW-1185">Reference proteome</keyword>
<proteinExistence type="inferred from homology"/>
<keyword evidence="2" id="KW-0929">Antimicrobial</keyword>
<keyword evidence="3" id="KW-0295">Fungicide</keyword>
<keyword evidence="4" id="KW-0611">Plant defense</keyword>
<evidence type="ECO:0000256" key="6">
    <source>
        <dbReference type="SAM" id="SignalP"/>
    </source>
</evidence>
<feature type="signal peptide" evidence="6">
    <location>
        <begin position="1"/>
        <end position="30"/>
    </location>
</feature>
<dbReference type="GO" id="GO:0031640">
    <property type="term" value="P:killing of cells of another organism"/>
    <property type="evidence" value="ECO:0007669"/>
    <property type="project" value="UniProtKB-KW"/>
</dbReference>
<dbReference type="EMBL" id="JAXIOK010000015">
    <property type="protein sequence ID" value="KAK4753639.1"/>
    <property type="molecule type" value="Genomic_DNA"/>
</dbReference>
<reference evidence="7 8" key="1">
    <citation type="journal article" date="2023" name="Hortic Res">
        <title>Pangenome of water caltrop reveals structural variations and asymmetric subgenome divergence after allopolyploidization.</title>
        <authorList>
            <person name="Zhang X."/>
            <person name="Chen Y."/>
            <person name="Wang L."/>
            <person name="Yuan Y."/>
            <person name="Fang M."/>
            <person name="Shi L."/>
            <person name="Lu R."/>
            <person name="Comes H.P."/>
            <person name="Ma Y."/>
            <person name="Chen Y."/>
            <person name="Huang G."/>
            <person name="Zhou Y."/>
            <person name="Zheng Z."/>
            <person name="Qiu Y."/>
        </authorList>
    </citation>
    <scope>NUCLEOTIDE SEQUENCE [LARGE SCALE GENOMIC DNA]</scope>
    <source>
        <tissue evidence="7">Roots</tissue>
    </source>
</reference>
<evidence type="ECO:0000256" key="5">
    <source>
        <dbReference type="ARBA" id="ARBA00023157"/>
    </source>
</evidence>
<evidence type="ECO:0000313" key="8">
    <source>
        <dbReference type="Proteomes" id="UP001345219"/>
    </source>
</evidence>
<evidence type="ECO:0000256" key="2">
    <source>
        <dbReference type="ARBA" id="ARBA00022529"/>
    </source>
</evidence>
<feature type="chain" id="PRO_5043007073" evidence="6">
    <location>
        <begin position="31"/>
        <end position="80"/>
    </location>
</feature>
<gene>
    <name evidence="7" type="ORF">SAY87_001743</name>
</gene>
<keyword evidence="6" id="KW-0732">Signal</keyword>
<dbReference type="InterPro" id="IPR010851">
    <property type="entry name" value="DEFL"/>
</dbReference>
<dbReference type="Pfam" id="PF07333">
    <property type="entry name" value="SLR1-BP"/>
    <property type="match status" value="1"/>
</dbReference>
<evidence type="ECO:0000256" key="1">
    <source>
        <dbReference type="ARBA" id="ARBA00006722"/>
    </source>
</evidence>
<dbReference type="GO" id="GO:0050832">
    <property type="term" value="P:defense response to fungus"/>
    <property type="evidence" value="ECO:0007669"/>
    <property type="project" value="UniProtKB-KW"/>
</dbReference>
<comment type="caution">
    <text evidence="7">The sequence shown here is derived from an EMBL/GenBank/DDBJ whole genome shotgun (WGS) entry which is preliminary data.</text>
</comment>
<dbReference type="Proteomes" id="UP001345219">
    <property type="component" value="Chromosome 2"/>
</dbReference>
<evidence type="ECO:0000256" key="4">
    <source>
        <dbReference type="ARBA" id="ARBA00022821"/>
    </source>
</evidence>